<dbReference type="RefSeq" id="WP_248866049.1">
    <property type="nucleotide sequence ID" value="NZ_CP086322.1"/>
</dbReference>
<dbReference type="Proteomes" id="UP000830115">
    <property type="component" value="Chromosome"/>
</dbReference>
<sequence length="101" mass="10193">MPDDGLEMAMSWAASGDAAIGRIVDDLVARAESEVDLAAAVRAFIAAAEARTVGADDMAALLGAVCGQDAWYEIRPAAALAFAGRLVLTSGDRGGVPVTSA</sequence>
<proteinExistence type="predicted"/>
<keyword evidence="2" id="KW-1185">Reference proteome</keyword>
<accession>A0ABY4MDI8</accession>
<evidence type="ECO:0000313" key="1">
    <source>
        <dbReference type="EMBL" id="UQA95173.1"/>
    </source>
</evidence>
<dbReference type="EMBL" id="CP086322">
    <property type="protein sequence ID" value="UQA95173.1"/>
    <property type="molecule type" value="Genomic_DNA"/>
</dbReference>
<organism evidence="1 2">
    <name type="scientific">Streptomyces halobius</name>
    <dbReference type="NCBI Taxonomy" id="2879846"/>
    <lineage>
        <taxon>Bacteria</taxon>
        <taxon>Bacillati</taxon>
        <taxon>Actinomycetota</taxon>
        <taxon>Actinomycetes</taxon>
        <taxon>Kitasatosporales</taxon>
        <taxon>Streptomycetaceae</taxon>
        <taxon>Streptomyces</taxon>
    </lineage>
</organism>
<reference evidence="1" key="1">
    <citation type="submission" date="2021-10" db="EMBL/GenBank/DDBJ databases">
        <title>Streptomyces nigrumlapis sp.nov.,an antimicrobial producing actinobacterium isolated from Black Gobi rocks.</title>
        <authorList>
            <person name="Wen Y."/>
            <person name="Zhang W."/>
            <person name="Liu X.G."/>
        </authorList>
    </citation>
    <scope>NUCLEOTIDE SEQUENCE</scope>
    <source>
        <strain evidence="1">ST13-2-2</strain>
    </source>
</reference>
<name>A0ABY4MDI8_9ACTN</name>
<gene>
    <name evidence="1" type="ORF">K9S39_27920</name>
</gene>
<evidence type="ECO:0000313" key="2">
    <source>
        <dbReference type="Proteomes" id="UP000830115"/>
    </source>
</evidence>
<protein>
    <submittedName>
        <fullName evidence="1">Uncharacterized protein</fullName>
    </submittedName>
</protein>